<feature type="compositionally biased region" description="Basic and acidic residues" evidence="1">
    <location>
        <begin position="51"/>
        <end position="102"/>
    </location>
</feature>
<feature type="region of interest" description="Disordered" evidence="1">
    <location>
        <begin position="1"/>
        <end position="23"/>
    </location>
</feature>
<name>A0AA47IF16_9XANT</name>
<organism evidence="2 3">
    <name type="scientific">Xanthomonas hortorum</name>
    <dbReference type="NCBI Taxonomy" id="56454"/>
    <lineage>
        <taxon>Bacteria</taxon>
        <taxon>Pseudomonadati</taxon>
        <taxon>Pseudomonadota</taxon>
        <taxon>Gammaproteobacteria</taxon>
        <taxon>Lysobacterales</taxon>
        <taxon>Lysobacteraceae</taxon>
        <taxon>Xanthomonas</taxon>
    </lineage>
</organism>
<dbReference type="AlphaFoldDB" id="A0AA47IF16"/>
<evidence type="ECO:0000313" key="3">
    <source>
        <dbReference type="Proteomes" id="UP001164737"/>
    </source>
</evidence>
<reference evidence="2" key="1">
    <citation type="submission" date="2022-10" db="EMBL/GenBank/DDBJ databases">
        <title>Complete genome sequence resource for Xanthomonas hortorum isolated from Greek Oregano.</title>
        <authorList>
            <person name="Gonzalez-Tobon J."/>
            <person name="Helmann T.C."/>
            <person name="Daughtrey M."/>
            <person name="Stodghill P.V."/>
            <person name="Filiatrault M.J."/>
        </authorList>
    </citation>
    <scope>NUCLEOTIDE SEQUENCE</scope>
    <source>
        <strain evidence="2">Oregano 108</strain>
        <plasmid evidence="2">unnamed1</plasmid>
    </source>
</reference>
<geneLocation type="plasmid" evidence="2 3">
    <name>unnamed1</name>
</geneLocation>
<accession>A0AA47IF16</accession>
<sequence>MSTEPTNEELSAGYARQIDAASRERQANDLKRLERAGKAAAAMDELAEEPTQEKAGARENTHAAQDKARDAETERSARKLDLLERFKEKAARDREQERGRGR</sequence>
<evidence type="ECO:0000313" key="2">
    <source>
        <dbReference type="EMBL" id="WAH66888.1"/>
    </source>
</evidence>
<keyword evidence="2" id="KW-0614">Plasmid</keyword>
<dbReference type="EMBL" id="CP107242">
    <property type="protein sequence ID" value="WAH66888.1"/>
    <property type="molecule type" value="Genomic_DNA"/>
</dbReference>
<evidence type="ECO:0000256" key="1">
    <source>
        <dbReference type="SAM" id="MobiDB-lite"/>
    </source>
</evidence>
<feature type="region of interest" description="Disordered" evidence="1">
    <location>
        <begin position="35"/>
        <end position="102"/>
    </location>
</feature>
<gene>
    <name evidence="2" type="ORF">OEG85_24285</name>
</gene>
<dbReference type="Proteomes" id="UP001164737">
    <property type="component" value="Plasmid unnamed1"/>
</dbReference>
<dbReference type="RefSeq" id="WP_180316223.1">
    <property type="nucleotide sequence ID" value="NZ_CP107242.1"/>
</dbReference>
<proteinExistence type="predicted"/>
<protein>
    <submittedName>
        <fullName evidence="2">Uncharacterized protein</fullName>
    </submittedName>
</protein>